<gene>
    <name evidence="3" type="ORF">PISL3812_02419</name>
</gene>
<feature type="region of interest" description="Disordered" evidence="1">
    <location>
        <begin position="449"/>
        <end position="479"/>
    </location>
</feature>
<dbReference type="Proteomes" id="UP000054383">
    <property type="component" value="Unassembled WGS sequence"/>
</dbReference>
<keyword evidence="4" id="KW-1185">Reference proteome</keyword>
<proteinExistence type="predicted"/>
<dbReference type="OrthoDB" id="408631at2759"/>
<feature type="compositionally biased region" description="Basic and acidic residues" evidence="1">
    <location>
        <begin position="780"/>
        <end position="797"/>
    </location>
</feature>
<dbReference type="OMA" id="PSHIPHM"/>
<reference evidence="3 4" key="1">
    <citation type="submission" date="2015-04" db="EMBL/GenBank/DDBJ databases">
        <authorList>
            <person name="Syromyatnikov M.Y."/>
            <person name="Popov V.N."/>
        </authorList>
    </citation>
    <scope>NUCLEOTIDE SEQUENCE [LARGE SCALE GENOMIC DNA]</scope>
    <source>
        <strain evidence="3">WF-38-12</strain>
    </source>
</reference>
<evidence type="ECO:0000256" key="1">
    <source>
        <dbReference type="SAM" id="MobiDB-lite"/>
    </source>
</evidence>
<dbReference type="InterPro" id="IPR001810">
    <property type="entry name" value="F-box_dom"/>
</dbReference>
<feature type="compositionally biased region" description="Basic and acidic residues" evidence="1">
    <location>
        <begin position="735"/>
        <end position="745"/>
    </location>
</feature>
<dbReference type="InterPro" id="IPR036047">
    <property type="entry name" value="F-box-like_dom_sf"/>
</dbReference>
<feature type="compositionally biased region" description="Basic and acidic residues" evidence="1">
    <location>
        <begin position="714"/>
        <end position="723"/>
    </location>
</feature>
<keyword evidence="3" id="KW-0675">Receptor</keyword>
<sequence length="858" mass="95475">MDAIPPSYENATMRDALALIAHYIPSADLCAVSLVCRRWHAIFIPHLWGNPASHFGTQNDAVYVALTRFRRTLKRARLEVRALTHTLHLPPALSEIYGGPRPEWLRDILDYLPRLQSLIVSKLPFFDHNATFNLRVADGAQTSHAYNLRLLLAEREPNSTSLGIARALYRFPSLIYLDLSYTSPAKDRQVLAMLHDLSDLQILKLRGIGLRDADAEFLANAISSRVRVLDIRNNMLTDMAVRSLMQACFLPAGDVRGQSNASNATGRLGNHHAAEVLRRPDLGEKFLELLTRPLTGRSLIENLPHVGITHLYISDNQLTVEGIAGLLASKRLHLLDAGTVDTVKLLTNGQSPLSPTARTENAHLLPGAEKLAPIIGIFAKENLTYLRLHHAVVTKDAPTKEEMLLSDLLPEMPADGLGIDHFYAELDVTQEIHELPGDAPVYELADTAVEQPPTNPPISASRREQYQDEPLPPRRGSIFAPETVEDLKDSSDDQDQYELDSKKAMGFAKLRSQKIQELLAKRPKNQVLPLRRGNAAFPYLHPSHIPHVETLVLTDVPSHVPADSPIISSLIRFITACSDETLLARLQAGADYSFPPGRDRVKTEHQRAASLFALKRLVLEITPVSTTNEPQKLSAWRPQQRDHTDWKSSTGDVDSERLWSAAMEDFSFFGNEECGVPDFPDEGRATGFPMAVLNQKVHLISDDESTHSGLSELEAPRSSRESSGKPSPLLLSPSLRDRESSHEARPSPSPIPNTSNPAPNEPKVDLVSILARFRRTRKSQFEDLQKAERDKRRETQRMVESPVLSPSPSTLTLPNSLPTHVEGHWTGEVNVVRNAEPKGRTGVVDIYGNYFEKGYLYP</sequence>
<feature type="region of interest" description="Disordered" evidence="1">
    <location>
        <begin position="704"/>
        <end position="762"/>
    </location>
</feature>
<dbReference type="Gene3D" id="3.80.10.10">
    <property type="entry name" value="Ribonuclease Inhibitor"/>
    <property type="match status" value="1"/>
</dbReference>
<evidence type="ECO:0000259" key="2">
    <source>
        <dbReference type="Pfam" id="PF12937"/>
    </source>
</evidence>
<organism evidence="3 4">
    <name type="scientific">Talaromyces islandicus</name>
    <name type="common">Penicillium islandicum</name>
    <dbReference type="NCBI Taxonomy" id="28573"/>
    <lineage>
        <taxon>Eukaryota</taxon>
        <taxon>Fungi</taxon>
        <taxon>Dikarya</taxon>
        <taxon>Ascomycota</taxon>
        <taxon>Pezizomycotina</taxon>
        <taxon>Eurotiomycetes</taxon>
        <taxon>Eurotiomycetidae</taxon>
        <taxon>Eurotiales</taxon>
        <taxon>Trichocomaceae</taxon>
        <taxon>Talaromyces</taxon>
        <taxon>Talaromyces sect. Islandici</taxon>
    </lineage>
</organism>
<dbReference type="SUPFAM" id="SSF81383">
    <property type="entry name" value="F-box domain"/>
    <property type="match status" value="1"/>
</dbReference>
<name>A0A0U1LQL8_TALIS</name>
<dbReference type="SUPFAM" id="SSF52047">
    <property type="entry name" value="RNI-like"/>
    <property type="match status" value="1"/>
</dbReference>
<feature type="domain" description="F-box" evidence="2">
    <location>
        <begin position="16"/>
        <end position="50"/>
    </location>
</feature>
<dbReference type="STRING" id="28573.A0A0U1LQL8"/>
<accession>A0A0U1LQL8</accession>
<dbReference type="CDD" id="cd09917">
    <property type="entry name" value="F-box_SF"/>
    <property type="match status" value="1"/>
</dbReference>
<dbReference type="AlphaFoldDB" id="A0A0U1LQL8"/>
<feature type="region of interest" description="Disordered" evidence="1">
    <location>
        <begin position="630"/>
        <end position="652"/>
    </location>
</feature>
<evidence type="ECO:0000313" key="3">
    <source>
        <dbReference type="EMBL" id="CRG85322.1"/>
    </source>
</evidence>
<protein>
    <submittedName>
        <fullName evidence="3">Glutamate receptor ionotropic, kainate 5</fullName>
    </submittedName>
</protein>
<dbReference type="Gene3D" id="1.20.1280.50">
    <property type="match status" value="1"/>
</dbReference>
<dbReference type="InterPro" id="IPR032675">
    <property type="entry name" value="LRR_dom_sf"/>
</dbReference>
<feature type="compositionally biased region" description="Low complexity" evidence="1">
    <location>
        <begin position="801"/>
        <end position="819"/>
    </location>
</feature>
<dbReference type="EMBL" id="CVMT01000002">
    <property type="protein sequence ID" value="CRG85322.1"/>
    <property type="molecule type" value="Genomic_DNA"/>
</dbReference>
<feature type="region of interest" description="Disordered" evidence="1">
    <location>
        <begin position="780"/>
        <end position="822"/>
    </location>
</feature>
<evidence type="ECO:0000313" key="4">
    <source>
        <dbReference type="Proteomes" id="UP000054383"/>
    </source>
</evidence>
<dbReference type="Pfam" id="PF12937">
    <property type="entry name" value="F-box-like"/>
    <property type="match status" value="1"/>
</dbReference>